<keyword evidence="9" id="KW-1185">Reference proteome</keyword>
<dbReference type="PANTHER" id="PTHR45527:SF1">
    <property type="entry name" value="FATTY ACID SYNTHASE"/>
    <property type="match status" value="1"/>
</dbReference>
<dbReference type="InterPro" id="IPR045851">
    <property type="entry name" value="AMP-bd_C_sf"/>
</dbReference>
<dbReference type="InterPro" id="IPR036736">
    <property type="entry name" value="ACP-like_sf"/>
</dbReference>
<dbReference type="Gene3D" id="3.30.300.30">
    <property type="match status" value="1"/>
</dbReference>
<dbReference type="Gene3D" id="3.30.559.10">
    <property type="entry name" value="Chloramphenicol acetyltransferase-like domain"/>
    <property type="match status" value="2"/>
</dbReference>
<dbReference type="Pfam" id="PF00109">
    <property type="entry name" value="ketoacyl-synt"/>
    <property type="match status" value="1"/>
</dbReference>
<protein>
    <recommendedName>
        <fullName evidence="10">Amino acid adenylation domain-containing protein</fullName>
    </recommendedName>
</protein>
<dbReference type="InterPro" id="IPR000415">
    <property type="entry name" value="Nitroreductase-like"/>
</dbReference>
<dbReference type="PROSITE" id="PS52004">
    <property type="entry name" value="KS3_2"/>
    <property type="match status" value="1"/>
</dbReference>
<dbReference type="Gene3D" id="2.30.38.10">
    <property type="entry name" value="Luciferase, Domain 3"/>
    <property type="match status" value="1"/>
</dbReference>
<dbReference type="SUPFAM" id="SSF55469">
    <property type="entry name" value="FMN-dependent nitroreductase-like"/>
    <property type="match status" value="1"/>
</dbReference>
<dbReference type="InterPro" id="IPR010071">
    <property type="entry name" value="AA_adenyl_dom"/>
</dbReference>
<dbReference type="SMART" id="SM00825">
    <property type="entry name" value="PKS_KS"/>
    <property type="match status" value="1"/>
</dbReference>
<dbReference type="Pfam" id="PF00550">
    <property type="entry name" value="PP-binding"/>
    <property type="match status" value="1"/>
</dbReference>
<reference evidence="8" key="1">
    <citation type="journal article" date="2014" name="Int. J. Syst. Evol. Microbiol.">
        <title>Complete genome sequence of Corynebacterium casei LMG S-19264T (=DSM 44701T), isolated from a smear-ripened cheese.</title>
        <authorList>
            <consortium name="US DOE Joint Genome Institute (JGI-PGF)"/>
            <person name="Walter F."/>
            <person name="Albersmeier A."/>
            <person name="Kalinowski J."/>
            <person name="Ruckert C."/>
        </authorList>
    </citation>
    <scope>NUCLEOTIDE SEQUENCE</scope>
    <source>
        <strain evidence="8">JCM 3313</strain>
    </source>
</reference>
<feature type="domain" description="Carrier" evidence="6">
    <location>
        <begin position="1451"/>
        <end position="1526"/>
    </location>
</feature>
<dbReference type="GO" id="GO:0044550">
    <property type="term" value="P:secondary metabolite biosynthetic process"/>
    <property type="evidence" value="ECO:0007669"/>
    <property type="project" value="UniProtKB-ARBA"/>
</dbReference>
<evidence type="ECO:0000256" key="1">
    <source>
        <dbReference type="ARBA" id="ARBA00001957"/>
    </source>
</evidence>
<sequence length="2209" mass="236515">MEPTGIVEAVDRLLTEVRPDGAEARPPGALREWGLSSLALARLWLGIKDEFSVDLPIPWLGAATAADLVERLRGATADPAQRLPLTPLQRAYLVAKQAGAGVEAAGCHLYREFTVPDVDPARLRRAWQDLVEHHEALRLVVDEDGSQRVLPPPADCALPVHDLTGAEPPGVAAHLRSVRERLSHHCFPAGSSPLFAVELSRLPGGGGVVHLGLDTLVTDGHGYALLLQQWHDRYQHPDAPLPRQGPPLGECLSALEARKRPHREADLAWWRQELADLPSGPDLVLDPPPAQAGGCRPRRPLDAHLPAEPWRALKDAAARQGVSPTALVLHLFTGALARAGARYPFSLVVTTSDRPWLPRSADAVVGPFTSTALHVVREPASPAEGARAAHEQLLDHLRHGAVSGIEVLQDLRAAGRDHVPPAVVFTSLLDVGPAPGVAGGFGAAIGHGVSQTSDVALDHQMWEQDGGLRFRWDVDASRFAAGDVETVFAAFRNALLAAAADPGGGDPAPLPELTQAYAVARLSAEERPEGCQCYRGYEAHDLDLARLERALGTVVDRHAALRARFTPEGVRVVPRGPDRWHVALVEVPSEAEHRAVGERLRARMANLPAPFGHWPLIDVRVTRDPSGRCVAHVAVDLLVGDAPSVHALFRELWRCYADGGTVFRASDAPPAAREGHDAEHWRRLLADLPPAPRLPVRVPERSRERFSGRLPGYRDFARRAAGLGLSPDSVLLAAFARVLSRHFTEPFSLPAVRWADAPRPGEFSVMTRVRAVAAGEPLLAAARRYQERFDQDDRAGAAGGLREMRRLASKRGDGAGQPVVYTGVVDLTDHPLPAGVRQGPWLTSTPGCALDCVSVAEGDELDYAWDVVPGDLAGVPVDELFQGFARELELFRDGFEPSAEQRLDVLRRWNGPVVPIPDDGPVHRLFERWARSGPDAVALRWRTGSMTRVELNRRANRIAWRLRELGVGPERVVGIRIRRGPAMVAAVHGVLKAGGAYLPVDPALPPARVARVLATAGAEVLLTAAGTAGSAPEGVIEVEVDRDPAVVGHPRADEDPEPVADQRSTAYVIPTSGSTGEPKGVAVAHRSVRNLIAFCAEEFALVPDDLALAVTSLGFDLSVFDVLGVLGAGAALYVADEEEQKDPQLLLDVLRSRPVTLWNSAPTALHQLTPLLRPHGGDPSAARLRLVLLSGDFIPVTLPDRITEAFPRARTTALGGPTETTVWSNYFRVERVDPRWRSIPYGRPIPNTRHYVLDERLEPCPVGVEGDLYTAGECLALGYLGRPDLTAERFVPDPFAGAGERMLRTGDRARWRPDGNLVITGRADRQVKVRGQRVEPGEVEHRLRAHPAVRDVVVAVRRDHSGDDRLVAYVVPAEGGRTDAKALRAHAAETLPPYMVPSAVAFLPAFPATANGKLDRDALPWPLEQADDRPAVTPAPARPAPGQAADACAAPAPEDLVEQVREVFAEVLGAGELEVDEDLWDQGATSFTMVQVSARLLSRYGERVPVAALTAEPTITGIARVVGQRLGAAPPAPEPARATPVPAAPRPAGPPSEVDLFSAEERAAFKQQRWNLRRTAPGTRLLPVEHLPPPTEVYARRASRRDFLPGALDAASFARLLSLLRKGEDRYLYPSAGDTYAVQVYLHVKPGAVEGLAEGIYYYHPVEHALELVNAAPRIDRNAHFYYNRPVFDRSGVGIYLIGQRHGVEPVYQEVAERFLLLEAGYAGQVLMMGQAACGVGLCPVGTVAFDGIRDQFDLDDGHVFLHAFMAGPVERPAAPTQATAGAPVLGAPAPTGEDTGDDIAVIGMAGRFPGAGDVDQFWASLRDGRCAVGPLPADRGLAEAPRVAGGFLEQVDRFDSLRFRLSPAEAATLDPQLRLVLHAVWNCLEDAGYTATALVGSAPRVGVFTATMWQDYQHVGADAWGAGGQARISALPSEIPNRVSNAFGFTGPSVAVNTSCSSSLTALHLAVSSLRRGECDAAVVAAANLVLHPYHLALLSSAGLLARTGPVRAFAADSSGWCPGEGVAAVLLRPLDAARRERDTARAVVEATGIGHSGGGPFGRPDPRALADCVGDVLARAGLRPGDIGYVECAAAGAALADAAELEALARVFDGTPVLAGTLKPNIGHLESASGLSQLVKVLLQLRHRRIAPTLVAEDRSPLVDWTALPLRLVDRLVDWPPGAPARALVNALGATGSYGHVVVRAVERGDG</sequence>
<dbReference type="GO" id="GO:0016746">
    <property type="term" value="F:acyltransferase activity"/>
    <property type="evidence" value="ECO:0007669"/>
    <property type="project" value="InterPro"/>
</dbReference>
<accession>A0A918ARW6</accession>
<evidence type="ECO:0000256" key="2">
    <source>
        <dbReference type="ARBA" id="ARBA00022450"/>
    </source>
</evidence>
<dbReference type="SUPFAM" id="SSF47336">
    <property type="entry name" value="ACP-like"/>
    <property type="match status" value="1"/>
</dbReference>
<dbReference type="GO" id="GO:0016874">
    <property type="term" value="F:ligase activity"/>
    <property type="evidence" value="ECO:0007669"/>
    <property type="project" value="UniProtKB-KW"/>
</dbReference>
<feature type="domain" description="Ketosynthase family 3 (KS3)" evidence="7">
    <location>
        <begin position="1797"/>
        <end position="2203"/>
    </location>
</feature>
<dbReference type="NCBIfam" id="TIGR01733">
    <property type="entry name" value="AA-adenyl-dom"/>
    <property type="match status" value="1"/>
</dbReference>
<dbReference type="Gene3D" id="3.30.559.30">
    <property type="entry name" value="Nonribosomal peptide synthetase, condensation domain"/>
    <property type="match status" value="2"/>
</dbReference>
<dbReference type="FunFam" id="2.30.38.10:FF:000001">
    <property type="entry name" value="Non-ribosomal peptide synthetase PvdI"/>
    <property type="match status" value="1"/>
</dbReference>
<dbReference type="Gene3D" id="3.40.50.980">
    <property type="match status" value="2"/>
</dbReference>
<dbReference type="InterPro" id="IPR025110">
    <property type="entry name" value="AMP-bd_C"/>
</dbReference>
<dbReference type="InterPro" id="IPR023213">
    <property type="entry name" value="CAT-like_dom_sf"/>
</dbReference>
<dbReference type="Gene3D" id="1.10.1200.10">
    <property type="entry name" value="ACP-like"/>
    <property type="match status" value="1"/>
</dbReference>
<keyword evidence="3" id="KW-0597">Phosphoprotein</keyword>
<dbReference type="InterPro" id="IPR001242">
    <property type="entry name" value="Condensation_dom"/>
</dbReference>
<comment type="caution">
    <text evidence="8">The sequence shown here is derived from an EMBL/GenBank/DDBJ whole genome shotgun (WGS) entry which is preliminary data.</text>
</comment>
<evidence type="ECO:0000313" key="9">
    <source>
        <dbReference type="Proteomes" id="UP000639606"/>
    </source>
</evidence>
<dbReference type="SUPFAM" id="SSF52777">
    <property type="entry name" value="CoA-dependent acyltransferases"/>
    <property type="match status" value="4"/>
</dbReference>
<dbReference type="FunFam" id="3.30.300.30:FF:000010">
    <property type="entry name" value="Enterobactin synthetase component F"/>
    <property type="match status" value="1"/>
</dbReference>
<dbReference type="PROSITE" id="PS50075">
    <property type="entry name" value="CARRIER"/>
    <property type="match status" value="1"/>
</dbReference>
<comment type="cofactor">
    <cofactor evidence="1">
        <name>pantetheine 4'-phosphate</name>
        <dbReference type="ChEBI" id="CHEBI:47942"/>
    </cofactor>
</comment>
<evidence type="ECO:0008006" key="10">
    <source>
        <dbReference type="Google" id="ProtNLM"/>
    </source>
</evidence>
<dbReference type="Pfam" id="PF00668">
    <property type="entry name" value="Condensation"/>
    <property type="match status" value="1"/>
</dbReference>
<dbReference type="CDD" id="cd02142">
    <property type="entry name" value="McbC_SagB-like_oxidoreductase"/>
    <property type="match status" value="1"/>
</dbReference>
<dbReference type="InterPro" id="IPR016039">
    <property type="entry name" value="Thiolase-like"/>
</dbReference>
<dbReference type="InterPro" id="IPR009081">
    <property type="entry name" value="PP-bd_ACP"/>
</dbReference>
<keyword evidence="4" id="KW-0808">Transferase</keyword>
<dbReference type="RefSeq" id="WP_189226782.1">
    <property type="nucleotide sequence ID" value="NZ_BMRG01000018.1"/>
</dbReference>
<dbReference type="EMBL" id="BMRG01000018">
    <property type="protein sequence ID" value="GGP78953.1"/>
    <property type="molecule type" value="Genomic_DNA"/>
</dbReference>
<dbReference type="InterPro" id="IPR014030">
    <property type="entry name" value="Ketoacyl_synth_N"/>
</dbReference>
<dbReference type="Pfam" id="PF13193">
    <property type="entry name" value="AMP-binding_C"/>
    <property type="match status" value="1"/>
</dbReference>
<organism evidence="8 9">
    <name type="scientific">Saccharothrix coeruleofusca</name>
    <dbReference type="NCBI Taxonomy" id="33919"/>
    <lineage>
        <taxon>Bacteria</taxon>
        <taxon>Bacillati</taxon>
        <taxon>Actinomycetota</taxon>
        <taxon>Actinomycetes</taxon>
        <taxon>Pseudonocardiales</taxon>
        <taxon>Pseudonocardiaceae</taxon>
        <taxon>Saccharothrix</taxon>
    </lineage>
</organism>
<dbReference type="GO" id="GO:0005737">
    <property type="term" value="C:cytoplasm"/>
    <property type="evidence" value="ECO:0007669"/>
    <property type="project" value="TreeGrafter"/>
</dbReference>
<gene>
    <name evidence="8" type="ORF">GCM10010185_61050</name>
</gene>
<dbReference type="InterPro" id="IPR029479">
    <property type="entry name" value="Nitroreductase"/>
</dbReference>
<dbReference type="PANTHER" id="PTHR45527">
    <property type="entry name" value="NONRIBOSOMAL PEPTIDE SYNTHETASE"/>
    <property type="match status" value="1"/>
</dbReference>
<dbReference type="InterPro" id="IPR000873">
    <property type="entry name" value="AMP-dep_synth/lig_dom"/>
</dbReference>
<dbReference type="Gene3D" id="3.40.47.10">
    <property type="match status" value="1"/>
</dbReference>
<dbReference type="InterPro" id="IPR014031">
    <property type="entry name" value="Ketoacyl_synth_C"/>
</dbReference>
<dbReference type="FunFam" id="3.30.559.10:FF:000023">
    <property type="entry name" value="Non-ribosomal peptide synthetase"/>
    <property type="match status" value="1"/>
</dbReference>
<dbReference type="SUPFAM" id="SSF53901">
    <property type="entry name" value="Thiolase-like"/>
    <property type="match status" value="1"/>
</dbReference>
<dbReference type="CDD" id="cd00833">
    <property type="entry name" value="PKS"/>
    <property type="match status" value="1"/>
</dbReference>
<evidence type="ECO:0000259" key="7">
    <source>
        <dbReference type="PROSITE" id="PS52004"/>
    </source>
</evidence>
<dbReference type="InterPro" id="IPR020845">
    <property type="entry name" value="AMP-binding_CS"/>
</dbReference>
<dbReference type="Pfam" id="PF00881">
    <property type="entry name" value="Nitroreductase"/>
    <property type="match status" value="1"/>
</dbReference>
<evidence type="ECO:0000256" key="5">
    <source>
        <dbReference type="SAM" id="MobiDB-lite"/>
    </source>
</evidence>
<dbReference type="Pfam" id="PF02801">
    <property type="entry name" value="Ketoacyl-synt_C"/>
    <property type="match status" value="1"/>
</dbReference>
<feature type="region of interest" description="Disordered" evidence="5">
    <location>
        <begin position="1528"/>
        <end position="1551"/>
    </location>
</feature>
<dbReference type="InterPro" id="IPR020841">
    <property type="entry name" value="PKS_Beta-ketoAc_synthase_dom"/>
</dbReference>
<evidence type="ECO:0000259" key="6">
    <source>
        <dbReference type="PROSITE" id="PS50075"/>
    </source>
</evidence>
<dbReference type="GO" id="GO:0043041">
    <property type="term" value="P:amino acid activation for nonribosomal peptide biosynthetic process"/>
    <property type="evidence" value="ECO:0007669"/>
    <property type="project" value="TreeGrafter"/>
</dbReference>
<dbReference type="FunFam" id="3.40.50.12780:FF:000012">
    <property type="entry name" value="Non-ribosomal peptide synthetase"/>
    <property type="match status" value="1"/>
</dbReference>
<dbReference type="GO" id="GO:0031177">
    <property type="term" value="F:phosphopantetheine binding"/>
    <property type="evidence" value="ECO:0007669"/>
    <property type="project" value="InterPro"/>
</dbReference>
<evidence type="ECO:0000313" key="8">
    <source>
        <dbReference type="EMBL" id="GGP78953.1"/>
    </source>
</evidence>
<dbReference type="GO" id="GO:0016491">
    <property type="term" value="F:oxidoreductase activity"/>
    <property type="evidence" value="ECO:0007669"/>
    <property type="project" value="InterPro"/>
</dbReference>
<dbReference type="CDD" id="cd05930">
    <property type="entry name" value="A_NRPS"/>
    <property type="match status" value="1"/>
</dbReference>
<evidence type="ECO:0000256" key="3">
    <source>
        <dbReference type="ARBA" id="ARBA00022553"/>
    </source>
</evidence>
<dbReference type="Pfam" id="PF00501">
    <property type="entry name" value="AMP-binding"/>
    <property type="match status" value="1"/>
</dbReference>
<dbReference type="GO" id="GO:0008610">
    <property type="term" value="P:lipid biosynthetic process"/>
    <property type="evidence" value="ECO:0007669"/>
    <property type="project" value="UniProtKB-ARBA"/>
</dbReference>
<dbReference type="SMART" id="SM00823">
    <property type="entry name" value="PKS_PP"/>
    <property type="match status" value="1"/>
</dbReference>
<reference evidence="8" key="2">
    <citation type="submission" date="2020-09" db="EMBL/GenBank/DDBJ databases">
        <authorList>
            <person name="Sun Q."/>
            <person name="Ohkuma M."/>
        </authorList>
    </citation>
    <scope>NUCLEOTIDE SEQUENCE</scope>
    <source>
        <strain evidence="8">JCM 3313</strain>
    </source>
</reference>
<keyword evidence="2" id="KW-0596">Phosphopantetheine</keyword>
<proteinExistence type="predicted"/>
<dbReference type="Gene3D" id="3.40.109.10">
    <property type="entry name" value="NADH Oxidase"/>
    <property type="match status" value="1"/>
</dbReference>
<dbReference type="PROSITE" id="PS00455">
    <property type="entry name" value="AMP_BINDING"/>
    <property type="match status" value="1"/>
</dbReference>
<dbReference type="InterPro" id="IPR020806">
    <property type="entry name" value="PKS_PP-bd"/>
</dbReference>
<dbReference type="SUPFAM" id="SSF56801">
    <property type="entry name" value="Acetyl-CoA synthetase-like"/>
    <property type="match status" value="1"/>
</dbReference>
<dbReference type="Proteomes" id="UP000639606">
    <property type="component" value="Unassembled WGS sequence"/>
</dbReference>
<evidence type="ECO:0000256" key="4">
    <source>
        <dbReference type="ARBA" id="ARBA00022679"/>
    </source>
</evidence>
<name>A0A918ARW6_9PSEU</name>